<name>A0A1X7SYM3_AMPQE</name>
<dbReference type="OrthoDB" id="2371919at2759"/>
<evidence type="ECO:0008006" key="2">
    <source>
        <dbReference type="Google" id="ProtNLM"/>
    </source>
</evidence>
<dbReference type="InterPro" id="IPR043502">
    <property type="entry name" value="DNA/RNA_pol_sf"/>
</dbReference>
<evidence type="ECO:0000313" key="1">
    <source>
        <dbReference type="EnsemblMetazoa" id="Aqu2.1.07279_001"/>
    </source>
</evidence>
<proteinExistence type="predicted"/>
<dbReference type="EnsemblMetazoa" id="Aqu2.1.07279_001">
    <property type="protein sequence ID" value="Aqu2.1.07279_001"/>
    <property type="gene ID" value="Aqu2.1.07279"/>
</dbReference>
<organism evidence="1">
    <name type="scientific">Amphimedon queenslandica</name>
    <name type="common">Sponge</name>
    <dbReference type="NCBI Taxonomy" id="400682"/>
    <lineage>
        <taxon>Eukaryota</taxon>
        <taxon>Metazoa</taxon>
        <taxon>Porifera</taxon>
        <taxon>Demospongiae</taxon>
        <taxon>Heteroscleromorpha</taxon>
        <taxon>Haplosclerida</taxon>
        <taxon>Niphatidae</taxon>
        <taxon>Amphimedon</taxon>
    </lineage>
</organism>
<dbReference type="PANTHER" id="PTHR33050">
    <property type="entry name" value="REVERSE TRANSCRIPTASE DOMAIN-CONTAINING PROTEIN"/>
    <property type="match status" value="1"/>
</dbReference>
<accession>A0A1X7SYM3</accession>
<protein>
    <recommendedName>
        <fullName evidence="2">Reverse transcriptase domain-containing protein</fullName>
    </recommendedName>
</protein>
<sequence length="232" mass="26173">MAETREKVADQAPGLIYTLECLGFSINWEKTILEPSQHIEFLGFMVDSTKMELSLPAQKIKKIRAWSLHSYWGRVDILPHPFEVSRHDECHEPSHSSSSSFLQEFANGPNFGRAEWDQNYETNLNLSPDSSEELIWWDTQMITWNGRAVVSTEPDLTIESDASMLGWGASYQGTSTGGLWSHQEKQWHINCVELLAATLAVKTFLKNKVGISVLLKINNTTAVAYRGSARVN</sequence>
<reference evidence="1" key="1">
    <citation type="submission" date="2017-05" db="UniProtKB">
        <authorList>
            <consortium name="EnsemblMetazoa"/>
        </authorList>
    </citation>
    <scope>IDENTIFICATION</scope>
</reference>
<dbReference type="CDD" id="cd09275">
    <property type="entry name" value="RNase_HI_RT_DIRS1"/>
    <property type="match status" value="1"/>
</dbReference>
<dbReference type="SUPFAM" id="SSF56672">
    <property type="entry name" value="DNA/RNA polymerases"/>
    <property type="match status" value="1"/>
</dbReference>
<dbReference type="AlphaFoldDB" id="A0A1X7SYM3"/>
<dbReference type="PANTHER" id="PTHR33050:SF7">
    <property type="entry name" value="RIBONUCLEASE H"/>
    <property type="match status" value="1"/>
</dbReference>
<dbReference type="InParanoid" id="A0A1X7SYM3"/>
<dbReference type="InterPro" id="IPR052055">
    <property type="entry name" value="Hepadnavirus_pol/RT"/>
</dbReference>